<evidence type="ECO:0000256" key="13">
    <source>
        <dbReference type="SAM" id="SignalP"/>
    </source>
</evidence>
<dbReference type="FunFam" id="2.60.40.420:FF:000038">
    <property type="entry name" value="Extracellular dihydrogeodin oxidase/laccase"/>
    <property type="match status" value="1"/>
</dbReference>
<evidence type="ECO:0000256" key="12">
    <source>
        <dbReference type="ARBA" id="ARBA00023185"/>
    </source>
</evidence>
<keyword evidence="7" id="KW-0677">Repeat</keyword>
<dbReference type="Gene3D" id="2.60.40.420">
    <property type="entry name" value="Cupredoxins - blue copper proteins"/>
    <property type="match status" value="3"/>
</dbReference>
<evidence type="ECO:0000256" key="6">
    <source>
        <dbReference type="ARBA" id="ARBA00022729"/>
    </source>
</evidence>
<keyword evidence="8" id="KW-0560">Oxidoreductase</keyword>
<keyword evidence="12" id="KW-0439">Lignin degradation</keyword>
<feature type="chain" id="PRO_5001633408" description="laccase" evidence="13">
    <location>
        <begin position="17"/>
        <end position="571"/>
    </location>
</feature>
<comment type="cofactor">
    <cofactor evidence="2">
        <name>Cu cation</name>
        <dbReference type="ChEBI" id="CHEBI:23378"/>
    </cofactor>
</comment>
<feature type="domain" description="Plastocyanin-like" evidence="15">
    <location>
        <begin position="426"/>
        <end position="535"/>
    </location>
</feature>
<keyword evidence="6 13" id="KW-0732">Signal</keyword>
<dbReference type="eggNOG" id="KOG1263">
    <property type="taxonomic scope" value="Eukaryota"/>
</dbReference>
<feature type="domain" description="Plastocyanin-like" evidence="14">
    <location>
        <begin position="200"/>
        <end position="349"/>
    </location>
</feature>
<dbReference type="InterPro" id="IPR011707">
    <property type="entry name" value="Cu-oxidase-like_N"/>
</dbReference>
<keyword evidence="9" id="KW-0186">Copper</keyword>
<evidence type="ECO:0000259" key="14">
    <source>
        <dbReference type="Pfam" id="PF00394"/>
    </source>
</evidence>
<evidence type="ECO:0000256" key="4">
    <source>
        <dbReference type="ARBA" id="ARBA00012297"/>
    </source>
</evidence>
<dbReference type="AlphaFoldDB" id="A0A066WZ87"/>
<proteinExistence type="inferred from homology"/>
<dbReference type="Proteomes" id="UP000027238">
    <property type="component" value="Unassembled WGS sequence"/>
</dbReference>
<keyword evidence="10" id="KW-1015">Disulfide bond</keyword>
<evidence type="ECO:0000313" key="17">
    <source>
        <dbReference type="EMBL" id="KDN60714.1"/>
    </source>
</evidence>
<keyword evidence="11" id="KW-0325">Glycoprotein</keyword>
<gene>
    <name evidence="17" type="ORF">CSUB01_08392</name>
</gene>
<evidence type="ECO:0000256" key="2">
    <source>
        <dbReference type="ARBA" id="ARBA00001935"/>
    </source>
</evidence>
<protein>
    <recommendedName>
        <fullName evidence="4">laccase</fullName>
        <ecNumber evidence="4">1.10.3.2</ecNumber>
    </recommendedName>
</protein>
<feature type="signal peptide" evidence="13">
    <location>
        <begin position="1"/>
        <end position="16"/>
    </location>
</feature>
<comment type="similarity">
    <text evidence="3">Belongs to the multicopper oxidase family.</text>
</comment>
<evidence type="ECO:0000259" key="15">
    <source>
        <dbReference type="Pfam" id="PF07731"/>
    </source>
</evidence>
<feature type="domain" description="Plastocyanin-like" evidence="16">
    <location>
        <begin position="74"/>
        <end position="189"/>
    </location>
</feature>
<reference evidence="18" key="1">
    <citation type="journal article" date="2014" name="Genome Announc.">
        <title>Draft genome sequence of Colletotrichum sublineola, a destructive pathogen of cultivated sorghum.</title>
        <authorList>
            <person name="Baroncelli R."/>
            <person name="Sanz-Martin J.M."/>
            <person name="Rech G.E."/>
            <person name="Sukno S.A."/>
            <person name="Thon M.R."/>
        </authorList>
    </citation>
    <scope>NUCLEOTIDE SEQUENCE [LARGE SCALE GENOMIC DNA]</scope>
    <source>
        <strain evidence="18">TX430BB</strain>
    </source>
</reference>
<evidence type="ECO:0000256" key="9">
    <source>
        <dbReference type="ARBA" id="ARBA00023008"/>
    </source>
</evidence>
<dbReference type="InterPro" id="IPR001117">
    <property type="entry name" value="Cu-oxidase_2nd"/>
</dbReference>
<sequence length="571" mass="62529">MLRSLLLASAITGSLASALPSFGSLPEPNLFPRAACGGNTASTRSEWCDYSVDTDYNTIVPDTGVTREYWLELTDVTVAPDGVPRSAMAVNGSIPGPTLFADWGDTVKVHVINSLTTSNNGTSLHFHGLRQNYTNQNDGVSSITQCPSAPGETITYTWRATQYGSTWYHSHFALQAWQGIFGGIVINGPATSNYDEDLGMLFLNDWDHQTVDELYYSAQADGPPTLNNGLINGTNVYGEDGSTTQTGHRYNVTWTSGTSYRIRLVNGAVDTHWRFSIDNHTMTVIASDLVPITPYTTTVLNIGMGQRYDIIVTADQASTADSFWMRAIPQAACSDNESTDNIKGIISYTGTITTPTTTGYSYTDSCDDETANLVPHVPKSVSAADWADLEVASVQSNSEGLFRWYLNSTSMVVDWAHPTIESVMGGSTSWEEDDAVIELNEANQWVYFVVQTNLPVPHPIHLHGHDFFVLAQGTGTYTSSVALNTANPPRRDTAMLPASGYLVMAWETDNPGVWLMHCHIGWHTSEGFSMQFVERYSEIAAITDNSTMTDTCSAWTTFQEKYNIEQEDSGV</sequence>
<dbReference type="GO" id="GO:0046274">
    <property type="term" value="P:lignin catabolic process"/>
    <property type="evidence" value="ECO:0007669"/>
    <property type="project" value="UniProtKB-KW"/>
</dbReference>
<evidence type="ECO:0000256" key="11">
    <source>
        <dbReference type="ARBA" id="ARBA00023180"/>
    </source>
</evidence>
<dbReference type="EC" id="1.10.3.2" evidence="4"/>
<dbReference type="InterPro" id="IPR008972">
    <property type="entry name" value="Cupredoxin"/>
</dbReference>
<accession>A0A066WZ87</accession>
<evidence type="ECO:0000313" key="18">
    <source>
        <dbReference type="Proteomes" id="UP000027238"/>
    </source>
</evidence>
<dbReference type="HOGENOM" id="CLU_006504_3_2_1"/>
<evidence type="ECO:0000256" key="8">
    <source>
        <dbReference type="ARBA" id="ARBA00023002"/>
    </source>
</evidence>
<dbReference type="Pfam" id="PF00394">
    <property type="entry name" value="Cu-oxidase"/>
    <property type="match status" value="1"/>
</dbReference>
<dbReference type="STRING" id="1173701.A0A066WZ87"/>
<dbReference type="Pfam" id="PF07732">
    <property type="entry name" value="Cu-oxidase_3"/>
    <property type="match status" value="1"/>
</dbReference>
<dbReference type="InterPro" id="IPR045087">
    <property type="entry name" value="Cu-oxidase_fam"/>
</dbReference>
<dbReference type="CDD" id="cd13854">
    <property type="entry name" value="CuRO_1_MaLCC_like"/>
    <property type="match status" value="1"/>
</dbReference>
<dbReference type="FunFam" id="2.60.40.420:FF:000021">
    <property type="entry name" value="Extracellular dihydrogeodin oxidase/laccase"/>
    <property type="match status" value="1"/>
</dbReference>
<dbReference type="EMBL" id="JMSE01001481">
    <property type="protein sequence ID" value="KDN60714.1"/>
    <property type="molecule type" value="Genomic_DNA"/>
</dbReference>
<dbReference type="PANTHER" id="PTHR11709">
    <property type="entry name" value="MULTI-COPPER OXIDASE"/>
    <property type="match status" value="1"/>
</dbReference>
<evidence type="ECO:0000259" key="16">
    <source>
        <dbReference type="Pfam" id="PF07732"/>
    </source>
</evidence>
<evidence type="ECO:0000256" key="3">
    <source>
        <dbReference type="ARBA" id="ARBA00010609"/>
    </source>
</evidence>
<evidence type="ECO:0000256" key="10">
    <source>
        <dbReference type="ARBA" id="ARBA00023157"/>
    </source>
</evidence>
<dbReference type="OrthoDB" id="2121828at2759"/>
<organism evidence="17 18">
    <name type="scientific">Colletotrichum sublineola</name>
    <name type="common">Sorghum anthracnose fungus</name>
    <dbReference type="NCBI Taxonomy" id="1173701"/>
    <lineage>
        <taxon>Eukaryota</taxon>
        <taxon>Fungi</taxon>
        <taxon>Dikarya</taxon>
        <taxon>Ascomycota</taxon>
        <taxon>Pezizomycotina</taxon>
        <taxon>Sordariomycetes</taxon>
        <taxon>Hypocreomycetidae</taxon>
        <taxon>Glomerellales</taxon>
        <taxon>Glomerellaceae</taxon>
        <taxon>Colletotrichum</taxon>
        <taxon>Colletotrichum graminicola species complex</taxon>
    </lineage>
</organism>
<comment type="catalytic activity">
    <reaction evidence="1">
        <text>4 hydroquinone + O2 = 4 benzosemiquinone + 2 H2O</text>
        <dbReference type="Rhea" id="RHEA:11276"/>
        <dbReference type="ChEBI" id="CHEBI:15377"/>
        <dbReference type="ChEBI" id="CHEBI:15379"/>
        <dbReference type="ChEBI" id="CHEBI:17594"/>
        <dbReference type="ChEBI" id="CHEBI:17977"/>
        <dbReference type="EC" id="1.10.3.2"/>
    </reaction>
</comment>
<dbReference type="GO" id="GO:0052716">
    <property type="term" value="F:hydroquinone:oxygen oxidoreductase activity"/>
    <property type="evidence" value="ECO:0007669"/>
    <property type="project" value="UniProtKB-EC"/>
</dbReference>
<dbReference type="FunFam" id="2.60.40.420:FF:000046">
    <property type="entry name" value="Multicopper oxidase"/>
    <property type="match status" value="1"/>
</dbReference>
<dbReference type="SUPFAM" id="SSF49503">
    <property type="entry name" value="Cupredoxins"/>
    <property type="match status" value="3"/>
</dbReference>
<dbReference type="InterPro" id="IPR011706">
    <property type="entry name" value="Cu-oxidase_C"/>
</dbReference>
<evidence type="ECO:0000256" key="7">
    <source>
        <dbReference type="ARBA" id="ARBA00022737"/>
    </source>
</evidence>
<keyword evidence="18" id="KW-1185">Reference proteome</keyword>
<dbReference type="PANTHER" id="PTHR11709:SF502">
    <property type="entry name" value="MULTICOPPER OXIDASE"/>
    <property type="match status" value="1"/>
</dbReference>
<dbReference type="Pfam" id="PF07731">
    <property type="entry name" value="Cu-oxidase_2"/>
    <property type="match status" value="1"/>
</dbReference>
<keyword evidence="5" id="KW-0479">Metal-binding</keyword>
<comment type="caution">
    <text evidence="17">The sequence shown here is derived from an EMBL/GenBank/DDBJ whole genome shotgun (WGS) entry which is preliminary data.</text>
</comment>
<name>A0A066WZ87_COLSU</name>
<dbReference type="CDD" id="cd13880">
    <property type="entry name" value="CuRO_2_MaLCC_like"/>
    <property type="match status" value="1"/>
</dbReference>
<evidence type="ECO:0000256" key="5">
    <source>
        <dbReference type="ARBA" id="ARBA00022723"/>
    </source>
</evidence>
<dbReference type="GO" id="GO:0005507">
    <property type="term" value="F:copper ion binding"/>
    <property type="evidence" value="ECO:0007669"/>
    <property type="project" value="InterPro"/>
</dbReference>
<dbReference type="OMA" id="QAWQGIF"/>
<dbReference type="CDD" id="cd13901">
    <property type="entry name" value="CuRO_3_MaLCC_like"/>
    <property type="match status" value="1"/>
</dbReference>
<evidence type="ECO:0000256" key="1">
    <source>
        <dbReference type="ARBA" id="ARBA00000349"/>
    </source>
</evidence>